<protein>
    <submittedName>
        <fullName evidence="2">Nonsense-mediated mRNA decay protein 3 (NMD3)</fullName>
    </submittedName>
</protein>
<dbReference type="InterPro" id="IPR007064">
    <property type="entry name" value="Nmd3_N"/>
</dbReference>
<dbReference type="Pfam" id="PF04981">
    <property type="entry name" value="NMD3"/>
    <property type="match status" value="1"/>
</dbReference>
<accession>A0A075FGY1</accession>
<dbReference type="PANTHER" id="PTHR12746:SF2">
    <property type="entry name" value="60S RIBOSOMAL EXPORT PROTEIN NMD3"/>
    <property type="match status" value="1"/>
</dbReference>
<feature type="domain" description="Nmd3 N-terminal" evidence="1">
    <location>
        <begin position="19"/>
        <end position="246"/>
    </location>
</feature>
<name>A0A075FGY1_9EURY</name>
<dbReference type="AlphaFoldDB" id="A0A075FGY1"/>
<dbReference type="GO" id="GO:0043023">
    <property type="term" value="F:ribosomal large subunit binding"/>
    <property type="evidence" value="ECO:0007669"/>
    <property type="project" value="InterPro"/>
</dbReference>
<proteinExistence type="predicted"/>
<organism evidence="2">
    <name type="scientific">uncultured marine group II/III euryarchaeote AD1000_01_H07</name>
    <dbReference type="NCBI Taxonomy" id="1457699"/>
    <lineage>
        <taxon>Archaea</taxon>
        <taxon>Methanobacteriati</taxon>
        <taxon>Methanobacteriota</taxon>
        <taxon>environmental samples</taxon>
    </lineage>
</organism>
<gene>
    <name evidence="2" type="primary">NMD3</name>
</gene>
<reference evidence="2" key="1">
    <citation type="journal article" date="2014" name="Genome Biol. Evol.">
        <title>Pangenome evidence for extensive interdomain horizontal transfer affecting lineage core and shell genes in uncultured planktonic thaumarchaeota and euryarchaeota.</title>
        <authorList>
            <person name="Deschamps P."/>
            <person name="Zivanovic Y."/>
            <person name="Moreira D."/>
            <person name="Rodriguez-Valera F."/>
            <person name="Lopez-Garcia P."/>
        </authorList>
    </citation>
    <scope>NUCLEOTIDE SEQUENCE</scope>
</reference>
<evidence type="ECO:0000259" key="1">
    <source>
        <dbReference type="Pfam" id="PF04981"/>
    </source>
</evidence>
<dbReference type="PANTHER" id="PTHR12746">
    <property type="entry name" value="NONSENSE-MEDIATED MRNA DECAY PROTEIN 3"/>
    <property type="match status" value="1"/>
</dbReference>
<dbReference type="GO" id="GO:0005737">
    <property type="term" value="C:cytoplasm"/>
    <property type="evidence" value="ECO:0007669"/>
    <property type="project" value="TreeGrafter"/>
</dbReference>
<sequence>MKRSGRAEVGRIMSAGAFCIACGAPPPLTSERMCEDCLRQRTTLSRIPETIQQSRCAKCDSFEVRGRWSEMDPDAIADLRIRENLVAEERAKQVDVGFSAQFIDERTSRLHIEVTGSIEGHDFEDQHEVLLQTSNAVCPACARKAGSYFEATVQLRSAGRRLDDSELKQLRATLDDMLENMEPDSMFFVTKEGPVTGGWDLQLGSKAMAKNWGRRLVRSFGGTIKETSTVVGSNDGIDVTRLTLSYRKPAYGIRDVIRFRKQLWLVDGWQKDGPSLRSMDRFERTGVTWRDMEKSTVVCPLAEQHLVEVMNRDSSAVEVMDPTDYRMVTVALPYDDDGQSSRLRIGFIDGAWLALPGASGE</sequence>
<evidence type="ECO:0000313" key="2">
    <source>
        <dbReference type="EMBL" id="AIE90293.1"/>
    </source>
</evidence>
<dbReference type="InterPro" id="IPR039768">
    <property type="entry name" value="Nmd3"/>
</dbReference>
<dbReference type="EMBL" id="KF900304">
    <property type="protein sequence ID" value="AIE90293.1"/>
    <property type="molecule type" value="Genomic_DNA"/>
</dbReference>